<accession>A0AA38ZIV9</accession>
<dbReference type="AlphaFoldDB" id="A0AA38ZIV9"/>
<name>A0AA38ZIV9_VITRO</name>
<feature type="compositionally biased region" description="Acidic residues" evidence="1">
    <location>
        <begin position="43"/>
        <end position="58"/>
    </location>
</feature>
<evidence type="ECO:0000256" key="1">
    <source>
        <dbReference type="SAM" id="MobiDB-lite"/>
    </source>
</evidence>
<proteinExistence type="predicted"/>
<dbReference type="Proteomes" id="UP001168098">
    <property type="component" value="Unassembled WGS sequence"/>
</dbReference>
<evidence type="ECO:0000313" key="2">
    <source>
        <dbReference type="EMBL" id="KAJ9689898.1"/>
    </source>
</evidence>
<comment type="caution">
    <text evidence="2">The sequence shown here is derived from an EMBL/GenBank/DDBJ whole genome shotgun (WGS) entry which is preliminary data.</text>
</comment>
<reference evidence="2 3" key="1">
    <citation type="journal article" date="2023" name="BMC Biotechnol.">
        <title>Vitis rotundifolia cv Carlos genome sequencing.</title>
        <authorList>
            <person name="Huff M."/>
            <person name="Hulse-Kemp A."/>
            <person name="Scheffler B."/>
            <person name="Youngblood R."/>
            <person name="Simpson S."/>
            <person name="Babiker E."/>
            <person name="Staton M."/>
        </authorList>
    </citation>
    <scope>NUCLEOTIDE SEQUENCE [LARGE SCALE GENOMIC DNA]</scope>
    <source>
        <tissue evidence="2">Leaf</tissue>
    </source>
</reference>
<sequence length="74" mass="8150">MGRQATAMKRRREIDGSADKGPLPKPGNEESGSAPQMHGMEIEREDEEEEDDWDDSQESGDPFGENLSNGVTVD</sequence>
<gene>
    <name evidence="2" type="ORF">PVL29_012526</name>
</gene>
<dbReference type="EMBL" id="JARBHA010000010">
    <property type="protein sequence ID" value="KAJ9689898.1"/>
    <property type="molecule type" value="Genomic_DNA"/>
</dbReference>
<keyword evidence="3" id="KW-1185">Reference proteome</keyword>
<protein>
    <submittedName>
        <fullName evidence="2">Uncharacterized protein</fullName>
    </submittedName>
</protein>
<organism evidence="2 3">
    <name type="scientific">Vitis rotundifolia</name>
    <name type="common">Muscadine grape</name>
    <dbReference type="NCBI Taxonomy" id="103349"/>
    <lineage>
        <taxon>Eukaryota</taxon>
        <taxon>Viridiplantae</taxon>
        <taxon>Streptophyta</taxon>
        <taxon>Embryophyta</taxon>
        <taxon>Tracheophyta</taxon>
        <taxon>Spermatophyta</taxon>
        <taxon>Magnoliopsida</taxon>
        <taxon>eudicotyledons</taxon>
        <taxon>Gunneridae</taxon>
        <taxon>Pentapetalae</taxon>
        <taxon>rosids</taxon>
        <taxon>Vitales</taxon>
        <taxon>Vitaceae</taxon>
        <taxon>Viteae</taxon>
        <taxon>Vitis</taxon>
    </lineage>
</organism>
<evidence type="ECO:0000313" key="3">
    <source>
        <dbReference type="Proteomes" id="UP001168098"/>
    </source>
</evidence>
<feature type="region of interest" description="Disordered" evidence="1">
    <location>
        <begin position="1"/>
        <end position="74"/>
    </location>
</feature>